<reference evidence="8 9" key="1">
    <citation type="submission" date="2014-04" db="EMBL/GenBank/DDBJ databases">
        <authorList>
            <consortium name="DOE Joint Genome Institute"/>
            <person name="Kuo A."/>
            <person name="Kohler A."/>
            <person name="Costa M.D."/>
            <person name="Nagy L.G."/>
            <person name="Floudas D."/>
            <person name="Copeland A."/>
            <person name="Barry K.W."/>
            <person name="Cichocki N."/>
            <person name="Veneault-Fourrey C."/>
            <person name="LaButti K."/>
            <person name="Lindquist E.A."/>
            <person name="Lipzen A."/>
            <person name="Lundell T."/>
            <person name="Morin E."/>
            <person name="Murat C."/>
            <person name="Sun H."/>
            <person name="Tunlid A."/>
            <person name="Henrissat B."/>
            <person name="Grigoriev I.V."/>
            <person name="Hibbett D.S."/>
            <person name="Martin F."/>
            <person name="Nordberg H.P."/>
            <person name="Cantor M.N."/>
            <person name="Hua S.X."/>
        </authorList>
    </citation>
    <scope>NUCLEOTIDE SEQUENCE [LARGE SCALE GENOMIC DNA]</scope>
    <source>
        <strain evidence="8 9">441</strain>
    </source>
</reference>
<dbReference type="EC" id="4.2.3.-" evidence="6"/>
<dbReference type="HOGENOM" id="CLU_042538_5_0_1"/>
<gene>
    <name evidence="8" type="ORF">PISMIDRAFT_85821</name>
</gene>
<evidence type="ECO:0000256" key="4">
    <source>
        <dbReference type="ARBA" id="ARBA00022842"/>
    </source>
</evidence>
<evidence type="ECO:0000256" key="6">
    <source>
        <dbReference type="RuleBase" id="RU366034"/>
    </source>
</evidence>
<dbReference type="InterPro" id="IPR008949">
    <property type="entry name" value="Isoprenoid_synthase_dom_sf"/>
</dbReference>
<feature type="transmembrane region" description="Helical" evidence="7">
    <location>
        <begin position="340"/>
        <end position="360"/>
    </location>
</feature>
<accession>A0A0D0AG97</accession>
<keyword evidence="3 6" id="KW-0479">Metal-binding</keyword>
<evidence type="ECO:0000256" key="1">
    <source>
        <dbReference type="ARBA" id="ARBA00001946"/>
    </source>
</evidence>
<dbReference type="EMBL" id="KN833685">
    <property type="protein sequence ID" value="KIK31093.1"/>
    <property type="molecule type" value="Genomic_DNA"/>
</dbReference>
<dbReference type="GO" id="GO:0010333">
    <property type="term" value="F:terpene synthase activity"/>
    <property type="evidence" value="ECO:0007669"/>
    <property type="project" value="InterPro"/>
</dbReference>
<keyword evidence="5 6" id="KW-0456">Lyase</keyword>
<dbReference type="GO" id="GO:0008299">
    <property type="term" value="P:isoprenoid biosynthetic process"/>
    <property type="evidence" value="ECO:0007669"/>
    <property type="project" value="UniProtKB-ARBA"/>
</dbReference>
<comment type="similarity">
    <text evidence="2 6">Belongs to the terpene synthase family.</text>
</comment>
<comment type="cofactor">
    <cofactor evidence="1 6">
        <name>Mg(2+)</name>
        <dbReference type="ChEBI" id="CHEBI:18420"/>
    </cofactor>
</comment>
<name>A0A0D0AG97_9AGAM</name>
<dbReference type="Gene3D" id="1.10.600.10">
    <property type="entry name" value="Farnesyl Diphosphate Synthase"/>
    <property type="match status" value="1"/>
</dbReference>
<keyword evidence="7" id="KW-1133">Transmembrane helix</keyword>
<evidence type="ECO:0000313" key="9">
    <source>
        <dbReference type="Proteomes" id="UP000054018"/>
    </source>
</evidence>
<keyword evidence="9" id="KW-1185">Reference proteome</keyword>
<organism evidence="8 9">
    <name type="scientific">Pisolithus microcarpus 441</name>
    <dbReference type="NCBI Taxonomy" id="765257"/>
    <lineage>
        <taxon>Eukaryota</taxon>
        <taxon>Fungi</taxon>
        <taxon>Dikarya</taxon>
        <taxon>Basidiomycota</taxon>
        <taxon>Agaricomycotina</taxon>
        <taxon>Agaricomycetes</taxon>
        <taxon>Agaricomycetidae</taxon>
        <taxon>Boletales</taxon>
        <taxon>Sclerodermatineae</taxon>
        <taxon>Pisolithaceae</taxon>
        <taxon>Pisolithus</taxon>
    </lineage>
</organism>
<keyword evidence="7" id="KW-0812">Transmembrane</keyword>
<evidence type="ECO:0000256" key="5">
    <source>
        <dbReference type="ARBA" id="ARBA00023239"/>
    </source>
</evidence>
<proteinExistence type="inferred from homology"/>
<dbReference type="PANTHER" id="PTHR35201:SF4">
    <property type="entry name" value="BETA-PINACENE SYNTHASE-RELATED"/>
    <property type="match status" value="1"/>
</dbReference>
<dbReference type="OrthoDB" id="6486656at2759"/>
<evidence type="ECO:0000256" key="3">
    <source>
        <dbReference type="ARBA" id="ARBA00022723"/>
    </source>
</evidence>
<protein>
    <recommendedName>
        <fullName evidence="6">Terpene synthase</fullName>
        <ecNumber evidence="6">4.2.3.-</ecNumber>
    </recommendedName>
</protein>
<dbReference type="GO" id="GO:0046872">
    <property type="term" value="F:metal ion binding"/>
    <property type="evidence" value="ECO:0007669"/>
    <property type="project" value="UniProtKB-KW"/>
</dbReference>
<dbReference type="AlphaFoldDB" id="A0A0D0AG97"/>
<evidence type="ECO:0000313" key="8">
    <source>
        <dbReference type="EMBL" id="KIK31093.1"/>
    </source>
</evidence>
<evidence type="ECO:0000256" key="7">
    <source>
        <dbReference type="SAM" id="Phobius"/>
    </source>
</evidence>
<reference evidence="9" key="2">
    <citation type="submission" date="2015-01" db="EMBL/GenBank/DDBJ databases">
        <title>Evolutionary Origins and Diversification of the Mycorrhizal Mutualists.</title>
        <authorList>
            <consortium name="DOE Joint Genome Institute"/>
            <consortium name="Mycorrhizal Genomics Consortium"/>
            <person name="Kohler A."/>
            <person name="Kuo A."/>
            <person name="Nagy L.G."/>
            <person name="Floudas D."/>
            <person name="Copeland A."/>
            <person name="Barry K.W."/>
            <person name="Cichocki N."/>
            <person name="Veneault-Fourrey C."/>
            <person name="LaButti K."/>
            <person name="Lindquist E.A."/>
            <person name="Lipzen A."/>
            <person name="Lundell T."/>
            <person name="Morin E."/>
            <person name="Murat C."/>
            <person name="Riley R."/>
            <person name="Ohm R."/>
            <person name="Sun H."/>
            <person name="Tunlid A."/>
            <person name="Henrissat B."/>
            <person name="Grigoriev I.V."/>
            <person name="Hibbett D.S."/>
            <person name="Martin F."/>
        </authorList>
    </citation>
    <scope>NUCLEOTIDE SEQUENCE [LARGE SCALE GENOMIC DNA]</scope>
    <source>
        <strain evidence="9">441</strain>
    </source>
</reference>
<keyword evidence="4 6" id="KW-0460">Magnesium</keyword>
<dbReference type="InterPro" id="IPR034686">
    <property type="entry name" value="Terpene_cyclase-like_2"/>
</dbReference>
<sequence length="386" mass="44309">MVAQTYQLPDLRSFFARKPGGPISPHFKGAYHGYNEWVSNTLGHYFSIEVYNAEMPLLAALTYPFATELELRAILDYMTASFMLEEMTDRYSSAKALKNSEKWLKTLKDGQTGASTRHPFIKLMSKEMMDRLKSAVDPFHWPQFISTNVDFARNTVREALDREGSKGVHSTRDLHSYMITRRETIGTRPCFVLMRSTRRLYIPDSVLEEDAVKGMENAALDMVYIANDIYSFKKEQGDNGALNNIITVILKDPDTSHLDLQGSINYAGDLFKAALDEFHAYRGRIPPFDSDMDKYLSAYAEGLIDWVIGNIEWSIVNNRYKVFCSDSDRRSNIMRLGNRYNLHLPSVICFILLIAFIFVYRHDPTTLRLTYVPRYVSSSFSSSFVQ</sequence>
<dbReference type="SUPFAM" id="SSF48576">
    <property type="entry name" value="Terpenoid synthases"/>
    <property type="match status" value="1"/>
</dbReference>
<dbReference type="Proteomes" id="UP000054018">
    <property type="component" value="Unassembled WGS sequence"/>
</dbReference>
<dbReference type="PANTHER" id="PTHR35201">
    <property type="entry name" value="TERPENE SYNTHASE"/>
    <property type="match status" value="1"/>
</dbReference>
<dbReference type="Pfam" id="PF19086">
    <property type="entry name" value="Terpene_syn_C_2"/>
    <property type="match status" value="1"/>
</dbReference>
<keyword evidence="7" id="KW-0472">Membrane</keyword>
<evidence type="ECO:0000256" key="2">
    <source>
        <dbReference type="ARBA" id="ARBA00006333"/>
    </source>
</evidence>